<dbReference type="AlphaFoldDB" id="A0A411AAQ1"/>
<comment type="subcellular location">
    <subcellularLocation>
        <location evidence="6">Cell membrane</location>
        <topology evidence="6">Lipid-anchor</topology>
    </subcellularLocation>
</comment>
<feature type="chain" id="PRO_5039748427" description="Maltodextrin-binding protein" evidence="6">
    <location>
        <begin position="19"/>
        <end position="418"/>
    </location>
</feature>
<sequence>MAGFVKKGLALLTASVLAFCLGACSNSKESAGADGKKVLTVSVEETYKKYIESIKGEFEKENHVTINIAEKQMFDQLEALPLDGPAGNAPDVMLAAYDRIGSLAQQGHLLDLKPADTKSFGDKEMQQVTVNGKVYGMPLVIETLVLYYNKDLIKKAPATFKDLETLTEDPRFSFASEKGKSTGFLAKWTDFYMSYGLLSGYGGYVFGKNGTDPGDIGLNNKGAAEAVKYAEKWFKTYWPKGMQDNSSADDFIQQMFLDKKAAAIIGGPWSAANFQEAGLNYGAAPIPTLPNGKEYAPFAGGKGWVASKYTKEPELAEKWLEYATNDANAYAFYEKTNEVPANTAARKKAGEQKNELASAVIKQYESAAPAPNIPEMAEVWTGAESLMFDAASGKKTAKKSADDAVNVIKENIREKYVK</sequence>
<proteinExistence type="inferred from homology"/>
<dbReference type="PRINTS" id="PR00181">
    <property type="entry name" value="MALTOSEBP"/>
</dbReference>
<dbReference type="Proteomes" id="UP000587477">
    <property type="component" value="Chromosome"/>
</dbReference>
<evidence type="ECO:0000313" key="8">
    <source>
        <dbReference type="Proteomes" id="UP000587477"/>
    </source>
</evidence>
<dbReference type="Gene3D" id="3.40.190.10">
    <property type="entry name" value="Periplasmic binding protein-like II"/>
    <property type="match status" value="2"/>
</dbReference>
<evidence type="ECO:0000256" key="5">
    <source>
        <dbReference type="ARBA" id="ARBA00030303"/>
    </source>
</evidence>
<gene>
    <name evidence="7" type="primary">mdxE</name>
    <name evidence="7" type="ORF">BACVE_002330</name>
</gene>
<keyword evidence="6" id="KW-0449">Lipoprotein</keyword>
<keyword evidence="6" id="KW-1003">Cell membrane</keyword>
<keyword evidence="3 6" id="KW-0762">Sugar transport</keyword>
<protein>
    <recommendedName>
        <fullName evidence="5 6">Maltodextrin-binding protein</fullName>
    </recommendedName>
</protein>
<dbReference type="PANTHER" id="PTHR30061:SF50">
    <property type="entry name" value="MALTOSE_MALTODEXTRIN-BINDING PERIPLASMIC PROTEIN"/>
    <property type="match status" value="1"/>
</dbReference>
<dbReference type="GO" id="GO:0015144">
    <property type="term" value="F:carbohydrate transmembrane transporter activity"/>
    <property type="evidence" value="ECO:0007669"/>
    <property type="project" value="InterPro"/>
</dbReference>
<comment type="similarity">
    <text evidence="1 6">Belongs to the bacterial solute-binding protein 1 family.</text>
</comment>
<dbReference type="EMBL" id="CP063687">
    <property type="protein sequence ID" value="QOY27319.1"/>
    <property type="molecule type" value="Genomic_DNA"/>
</dbReference>
<keyword evidence="4 6" id="KW-0732">Signal</keyword>
<keyword evidence="2 6" id="KW-0813">Transport</keyword>
<keyword evidence="6" id="KW-0472">Membrane</keyword>
<evidence type="ECO:0000313" key="7">
    <source>
        <dbReference type="EMBL" id="QOY27319.1"/>
    </source>
</evidence>
<dbReference type="SUPFAM" id="SSF53850">
    <property type="entry name" value="Periplasmic binding protein-like II"/>
    <property type="match status" value="1"/>
</dbReference>
<reference evidence="8" key="1">
    <citation type="submission" date="2020-10" db="EMBL/GenBank/DDBJ databases">
        <title>Complete genome sequence of Bacillus velezensis NST6.</title>
        <authorList>
            <person name="Choi J."/>
        </authorList>
    </citation>
    <scope>NUCLEOTIDE SEQUENCE [LARGE SCALE GENOMIC DNA]</scope>
    <source>
        <strain evidence="8">NST6</strain>
    </source>
</reference>
<dbReference type="InterPro" id="IPR006061">
    <property type="entry name" value="SBP_1_CS"/>
</dbReference>
<dbReference type="InterPro" id="IPR006059">
    <property type="entry name" value="SBP"/>
</dbReference>
<organism evidence="7 8">
    <name type="scientific">Bacillus velezensis</name>
    <dbReference type="NCBI Taxonomy" id="492670"/>
    <lineage>
        <taxon>Bacteria</taxon>
        <taxon>Bacillati</taxon>
        <taxon>Bacillota</taxon>
        <taxon>Bacilli</taxon>
        <taxon>Bacillales</taxon>
        <taxon>Bacillaceae</taxon>
        <taxon>Bacillus</taxon>
        <taxon>Bacillus amyloliquefaciens group</taxon>
    </lineage>
</organism>
<evidence type="ECO:0000256" key="2">
    <source>
        <dbReference type="ARBA" id="ARBA00022448"/>
    </source>
</evidence>
<dbReference type="GO" id="GO:0042956">
    <property type="term" value="P:maltodextrin transmembrane transport"/>
    <property type="evidence" value="ECO:0007669"/>
    <property type="project" value="TreeGrafter"/>
</dbReference>
<dbReference type="GO" id="GO:1901982">
    <property type="term" value="F:maltose binding"/>
    <property type="evidence" value="ECO:0007669"/>
    <property type="project" value="TreeGrafter"/>
</dbReference>
<dbReference type="RefSeq" id="WP_025649324.1">
    <property type="nucleotide sequence ID" value="NZ_BDDG01000001.1"/>
</dbReference>
<evidence type="ECO:0000256" key="1">
    <source>
        <dbReference type="ARBA" id="ARBA00008520"/>
    </source>
</evidence>
<evidence type="ECO:0000256" key="3">
    <source>
        <dbReference type="ARBA" id="ARBA00022597"/>
    </source>
</evidence>
<dbReference type="GO" id="GO:0015768">
    <property type="term" value="P:maltose transport"/>
    <property type="evidence" value="ECO:0007669"/>
    <property type="project" value="TreeGrafter"/>
</dbReference>
<dbReference type="PANTHER" id="PTHR30061">
    <property type="entry name" value="MALTOSE-BINDING PERIPLASMIC PROTEIN"/>
    <property type="match status" value="1"/>
</dbReference>
<dbReference type="Pfam" id="PF13416">
    <property type="entry name" value="SBP_bac_8"/>
    <property type="match status" value="1"/>
</dbReference>
<feature type="signal peptide" evidence="6">
    <location>
        <begin position="1"/>
        <end position="18"/>
    </location>
</feature>
<dbReference type="PROSITE" id="PS01037">
    <property type="entry name" value="SBP_BACTERIAL_1"/>
    <property type="match status" value="1"/>
</dbReference>
<dbReference type="GO" id="GO:0055052">
    <property type="term" value="C:ATP-binding cassette (ABC) transporter complex, substrate-binding subunit-containing"/>
    <property type="evidence" value="ECO:0007669"/>
    <property type="project" value="TreeGrafter"/>
</dbReference>
<accession>A0A411AAQ1</accession>
<dbReference type="InterPro" id="IPR006060">
    <property type="entry name" value="Maltose/Cyclodextrin-bd"/>
</dbReference>
<evidence type="ECO:0000256" key="4">
    <source>
        <dbReference type="ARBA" id="ARBA00022729"/>
    </source>
</evidence>
<evidence type="ECO:0000256" key="6">
    <source>
        <dbReference type="RuleBase" id="RU365005"/>
    </source>
</evidence>
<name>A0A411AAQ1_BACVE</name>